<evidence type="ECO:0000313" key="3">
    <source>
        <dbReference type="Proteomes" id="UP001501083"/>
    </source>
</evidence>
<gene>
    <name evidence="2" type="ORF">GCM10025759_35020</name>
</gene>
<dbReference type="Proteomes" id="UP001501083">
    <property type="component" value="Unassembled WGS sequence"/>
</dbReference>
<comment type="caution">
    <text evidence="2">The sequence shown here is derived from an EMBL/GenBank/DDBJ whole genome shotgun (WGS) entry which is preliminary data.</text>
</comment>
<accession>A0ABP9LQS4</accession>
<proteinExistence type="predicted"/>
<feature type="transmembrane region" description="Helical" evidence="1">
    <location>
        <begin position="96"/>
        <end position="117"/>
    </location>
</feature>
<protein>
    <recommendedName>
        <fullName evidence="4">DUF2628 domain-containing protein</fullName>
    </recommendedName>
</protein>
<feature type="transmembrane region" description="Helical" evidence="1">
    <location>
        <begin position="20"/>
        <end position="41"/>
    </location>
</feature>
<evidence type="ECO:0000256" key="1">
    <source>
        <dbReference type="SAM" id="Phobius"/>
    </source>
</evidence>
<dbReference type="RefSeq" id="WP_158983885.1">
    <property type="nucleotide sequence ID" value="NZ_BAABKY010000006.1"/>
</dbReference>
<evidence type="ECO:0000313" key="2">
    <source>
        <dbReference type="EMBL" id="GAA5082824.1"/>
    </source>
</evidence>
<reference evidence="3" key="1">
    <citation type="journal article" date="2019" name="Int. J. Syst. Evol. Microbiol.">
        <title>The Global Catalogue of Microorganisms (GCM) 10K type strain sequencing project: providing services to taxonomists for standard genome sequencing and annotation.</title>
        <authorList>
            <consortium name="The Broad Institute Genomics Platform"/>
            <consortium name="The Broad Institute Genome Sequencing Center for Infectious Disease"/>
            <person name="Wu L."/>
            <person name="Ma J."/>
        </authorList>
    </citation>
    <scope>NUCLEOTIDE SEQUENCE [LARGE SCALE GENOMIC DNA]</scope>
    <source>
        <strain evidence="3">JCM 19212</strain>
    </source>
</reference>
<name>A0ABP9LQS4_9GAMM</name>
<feature type="transmembrane region" description="Helical" evidence="1">
    <location>
        <begin position="47"/>
        <end position="68"/>
    </location>
</feature>
<dbReference type="EMBL" id="BAABKY010000006">
    <property type="protein sequence ID" value="GAA5082824.1"/>
    <property type="molecule type" value="Genomic_DNA"/>
</dbReference>
<keyword evidence="1" id="KW-1133">Transmembrane helix</keyword>
<sequence length="128" mass="14042">MENPPSLISGYYNTSGMGRIAALPPGVAGWSWGALLLNWVWALGNGVWIGLLCLIPGVNLVVAVVLAAKGREWAWRNRRWDSRDQFLRAQARWSRCGVVAAVVSAVALAAAIVWFIVLRHPWPILAAR</sequence>
<keyword evidence="3" id="KW-1185">Reference proteome</keyword>
<evidence type="ECO:0008006" key="4">
    <source>
        <dbReference type="Google" id="ProtNLM"/>
    </source>
</evidence>
<keyword evidence="1" id="KW-0812">Transmembrane</keyword>
<keyword evidence="1" id="KW-0472">Membrane</keyword>
<organism evidence="2 3">
    <name type="scientific">Lysobacter panacisoli</name>
    <dbReference type="NCBI Taxonomy" id="1255263"/>
    <lineage>
        <taxon>Bacteria</taxon>
        <taxon>Pseudomonadati</taxon>
        <taxon>Pseudomonadota</taxon>
        <taxon>Gammaproteobacteria</taxon>
        <taxon>Lysobacterales</taxon>
        <taxon>Lysobacteraceae</taxon>
        <taxon>Lysobacter</taxon>
    </lineage>
</organism>